<evidence type="ECO:0000313" key="2">
    <source>
        <dbReference type="EMBL" id="MBB5330820.1"/>
    </source>
</evidence>
<dbReference type="Proteomes" id="UP000535182">
    <property type="component" value="Unassembled WGS sequence"/>
</dbReference>
<sequence length="206" mass="22343">MNKFKYLAASLCVLLLTSVSGAQTSYPKFEIPVDFSFINVHPDLPVITSFNVFGGGVGGVYNFASFVGIKADFQFYTQGTGVRKTLEHNGFPAGQLSANLSTYMFGPQIKKHSGKLHPFGEALFGTAHSNEFAQILEDEGVTNKSSSDSAFAMEFGGGLDYAIIPYVELRPVEVDYLLTRFGVNGTTESQNNFKYSAGINIQFGGK</sequence>
<feature type="signal peptide" evidence="1">
    <location>
        <begin position="1"/>
        <end position="22"/>
    </location>
</feature>
<reference evidence="2 3" key="1">
    <citation type="submission" date="2020-08" db="EMBL/GenBank/DDBJ databases">
        <title>Genomic Encyclopedia of Type Strains, Phase IV (KMG-V): Genome sequencing to study the core and pangenomes of soil and plant-associated prokaryotes.</title>
        <authorList>
            <person name="Whitman W."/>
        </authorList>
    </citation>
    <scope>NUCLEOTIDE SEQUENCE [LARGE SCALE GENOMIC DNA]</scope>
    <source>
        <strain evidence="2 3">X5P2</strain>
    </source>
</reference>
<comment type="caution">
    <text evidence="2">The sequence shown here is derived from an EMBL/GenBank/DDBJ whole genome shotgun (WGS) entry which is preliminary data.</text>
</comment>
<proteinExistence type="predicted"/>
<gene>
    <name evidence="2" type="ORF">HDF14_004457</name>
</gene>
<dbReference type="InterPro" id="IPR011250">
    <property type="entry name" value="OMP/PagP_B-barrel"/>
</dbReference>
<dbReference type="EMBL" id="JACHEB010000012">
    <property type="protein sequence ID" value="MBB5330820.1"/>
    <property type="molecule type" value="Genomic_DNA"/>
</dbReference>
<evidence type="ECO:0008006" key="4">
    <source>
        <dbReference type="Google" id="ProtNLM"/>
    </source>
</evidence>
<evidence type="ECO:0000313" key="3">
    <source>
        <dbReference type="Proteomes" id="UP000535182"/>
    </source>
</evidence>
<protein>
    <recommendedName>
        <fullName evidence="4">Outer membrane protein beta-barrel domain-containing protein</fullName>
    </recommendedName>
</protein>
<accession>A0A9X0U691</accession>
<feature type="chain" id="PRO_5040776957" description="Outer membrane protein beta-barrel domain-containing protein" evidence="1">
    <location>
        <begin position="23"/>
        <end position="206"/>
    </location>
</feature>
<organism evidence="2 3">
    <name type="scientific">Tunturiibacter gelidiferens</name>
    <dbReference type="NCBI Taxonomy" id="3069689"/>
    <lineage>
        <taxon>Bacteria</taxon>
        <taxon>Pseudomonadati</taxon>
        <taxon>Acidobacteriota</taxon>
        <taxon>Terriglobia</taxon>
        <taxon>Terriglobales</taxon>
        <taxon>Acidobacteriaceae</taxon>
        <taxon>Tunturiibacter</taxon>
    </lineage>
</organism>
<keyword evidence="1" id="KW-0732">Signal</keyword>
<keyword evidence="3" id="KW-1185">Reference proteome</keyword>
<dbReference type="RefSeq" id="WP_183980620.1">
    <property type="nucleotide sequence ID" value="NZ_JACHEB010000012.1"/>
</dbReference>
<dbReference type="Gene3D" id="2.40.160.20">
    <property type="match status" value="1"/>
</dbReference>
<dbReference type="AlphaFoldDB" id="A0A9X0U691"/>
<name>A0A9X0U691_9BACT</name>
<evidence type="ECO:0000256" key="1">
    <source>
        <dbReference type="SAM" id="SignalP"/>
    </source>
</evidence>
<dbReference type="SUPFAM" id="SSF56925">
    <property type="entry name" value="OMPA-like"/>
    <property type="match status" value="1"/>
</dbReference>